<organism evidence="1 2">
    <name type="scientific">Candidatus Mediterraneibacter faecigallinarum</name>
    <dbReference type="NCBI Taxonomy" id="2838669"/>
    <lineage>
        <taxon>Bacteria</taxon>
        <taxon>Bacillati</taxon>
        <taxon>Bacillota</taxon>
        <taxon>Clostridia</taxon>
        <taxon>Lachnospirales</taxon>
        <taxon>Lachnospiraceae</taxon>
        <taxon>Mediterraneibacter</taxon>
    </lineage>
</organism>
<dbReference type="InterPro" id="IPR043743">
    <property type="entry name" value="DUF5688"/>
</dbReference>
<evidence type="ECO:0000313" key="2">
    <source>
        <dbReference type="Proteomes" id="UP000823894"/>
    </source>
</evidence>
<proteinExistence type="predicted"/>
<reference evidence="1" key="1">
    <citation type="journal article" date="2021" name="PeerJ">
        <title>Extensive microbial diversity within the chicken gut microbiome revealed by metagenomics and culture.</title>
        <authorList>
            <person name="Gilroy R."/>
            <person name="Ravi A."/>
            <person name="Getino M."/>
            <person name="Pursley I."/>
            <person name="Horton D.L."/>
            <person name="Alikhan N.F."/>
            <person name="Baker D."/>
            <person name="Gharbi K."/>
            <person name="Hall N."/>
            <person name="Watson M."/>
            <person name="Adriaenssens E.M."/>
            <person name="Foster-Nyarko E."/>
            <person name="Jarju S."/>
            <person name="Secka A."/>
            <person name="Antonio M."/>
            <person name="Oren A."/>
            <person name="Chaudhuri R.R."/>
            <person name="La Ragione R."/>
            <person name="Hildebrand F."/>
            <person name="Pallen M.J."/>
        </authorList>
    </citation>
    <scope>NUCLEOTIDE SEQUENCE</scope>
    <source>
        <strain evidence="1">ChiGjej1B1-1692</strain>
    </source>
</reference>
<name>A0A9D2SWJ7_9FIRM</name>
<dbReference type="EMBL" id="DWWK01000070">
    <property type="protein sequence ID" value="HJC38398.1"/>
    <property type="molecule type" value="Genomic_DNA"/>
</dbReference>
<gene>
    <name evidence="1" type="ORF">H9757_04965</name>
</gene>
<reference evidence="1" key="2">
    <citation type="submission" date="2021-04" db="EMBL/GenBank/DDBJ databases">
        <authorList>
            <person name="Gilroy R."/>
        </authorList>
    </citation>
    <scope>NUCLEOTIDE SEQUENCE</scope>
    <source>
        <strain evidence="1">ChiGjej1B1-1692</strain>
    </source>
</reference>
<evidence type="ECO:0000313" key="1">
    <source>
        <dbReference type="EMBL" id="HJC38398.1"/>
    </source>
</evidence>
<comment type="caution">
    <text evidence="1">The sequence shown here is derived from an EMBL/GenBank/DDBJ whole genome shotgun (WGS) entry which is preliminary data.</text>
</comment>
<protein>
    <submittedName>
        <fullName evidence="1">Uncharacterized protein</fullName>
    </submittedName>
</protein>
<dbReference type="Proteomes" id="UP000823894">
    <property type="component" value="Unassembled WGS sequence"/>
</dbReference>
<dbReference type="AlphaFoldDB" id="A0A9D2SWJ7"/>
<dbReference type="Pfam" id="PF18941">
    <property type="entry name" value="DUF5688"/>
    <property type="match status" value="1"/>
</dbReference>
<accession>A0A9D2SWJ7</accession>
<sequence>MENDLSYREFCSQFDAYFRRNEESFGSGKGEVRYRFFPKGFTAVREADMKFVRDTNMKYYQLESDRLQGDFAVLKSGKEDSIRTTYCFSAEKMYRQYQRYGWDRVRAAVEENLRYCRQEDIGIVSHMSDYRAVKERLIIRPLCYKNMVREASACVYRRVEDIALVLYLVIKEDESGLGTIKVPRAVYEKWGESFDEVMDEALVNTHCSALPRLYLSPLDCIRPPYQKGAFMAAESTVGPLERWEIPTVTTTKQVNGAVAMFYPGVKERIAELYGDSYYVVFTSIHEARTHCRGAFSPRHMLRSLKETNQAFPTEEMLSEKVFYYDRDKRSFEALML</sequence>